<reference evidence="2" key="3">
    <citation type="submission" date="2005-07" db="EMBL/GenBank/DDBJ databases">
        <authorList>
            <person name="Mural R.J."/>
            <person name="Istrail S."/>
            <person name="Sutton G."/>
            <person name="Florea L."/>
            <person name="Halpern A.L."/>
            <person name="Mobarry C.M."/>
            <person name="Lippert R."/>
            <person name="Walenz B."/>
            <person name="Shatkay H."/>
            <person name="Dew I."/>
            <person name="Miller J.R."/>
            <person name="Flanigan M.J."/>
            <person name="Edwards N.J."/>
            <person name="Bolanos R."/>
            <person name="Fasulo D."/>
            <person name="Halldorsson B.V."/>
            <person name="Hannenhalli S."/>
            <person name="Turner R."/>
            <person name="Yooseph S."/>
            <person name="Lu F."/>
            <person name="Nusskern D.R."/>
            <person name="Shue B.C."/>
            <person name="Zheng X.H."/>
            <person name="Zhong F."/>
            <person name="Delcher A.L."/>
            <person name="Huson D.H."/>
            <person name="Kravitz S.A."/>
            <person name="Mouchard L."/>
            <person name="Reinert K."/>
            <person name="Remington K.A."/>
            <person name="Clark A.G."/>
            <person name="Waterman M.S."/>
            <person name="Eichler E.E."/>
            <person name="Adams M.D."/>
            <person name="Hunkapiller M.W."/>
            <person name="Myers E.W."/>
            <person name="Venter J.C."/>
        </authorList>
    </citation>
    <scope>NUCLEOTIDE SEQUENCE</scope>
</reference>
<organism evidence="1">
    <name type="scientific">Homo sapiens</name>
    <name type="common">Human</name>
    <dbReference type="NCBI Taxonomy" id="9606"/>
    <lineage>
        <taxon>Eukaryota</taxon>
        <taxon>Metazoa</taxon>
        <taxon>Chordata</taxon>
        <taxon>Craniata</taxon>
        <taxon>Vertebrata</taxon>
        <taxon>Euteleostomi</taxon>
        <taxon>Mammalia</taxon>
        <taxon>Eutheria</taxon>
        <taxon>Euarchontoglires</taxon>
        <taxon>Primates</taxon>
        <taxon>Haplorrhini</taxon>
        <taxon>Catarrhini</taxon>
        <taxon>Hominidae</taxon>
        <taxon>Homo</taxon>
    </lineage>
</organism>
<name>Q96LP1_HUMAN</name>
<reference evidence="2" key="1">
    <citation type="journal article" date="2001" name="Science">
        <title>The sequence of the human genome.</title>
        <authorList>
            <person name="Venter J.C."/>
            <person name="Adams M.D."/>
            <person name="Myers E.W."/>
            <person name="Li P.W."/>
            <person name="Mural R.J."/>
            <person name="Sutton G.G."/>
            <person name="Smith H.O."/>
            <person name="Yandell M."/>
            <person name="Evans C.A."/>
            <person name="Holt R.A."/>
            <person name="Gocayne J.D."/>
            <person name="Amanatides P."/>
            <person name="Ballew R.M."/>
            <person name="Huson D.H."/>
            <person name="Wortman J.R."/>
            <person name="Zhang Q."/>
            <person name="Kodira C.D."/>
            <person name="Zheng X.H."/>
            <person name="Chen L."/>
            <person name="Skupski M."/>
            <person name="Subramanian G."/>
            <person name="Thomas P.D."/>
            <person name="Zhang J."/>
            <person name="Gabor Miklos G.L."/>
            <person name="Nelson C."/>
            <person name="Broder S."/>
            <person name="Clark A.G."/>
            <person name="Nadeau J."/>
            <person name="McKusick V.A."/>
            <person name="Zinder N."/>
            <person name="Levine A.J."/>
            <person name="Roberts R.J."/>
            <person name="Simon M."/>
            <person name="Slayman C."/>
            <person name="Hunkapiller M."/>
            <person name="Bolanos R."/>
            <person name="Delcher A."/>
            <person name="Dew I."/>
            <person name="Fasulo D."/>
            <person name="Flanigan M."/>
            <person name="Florea L."/>
            <person name="Halpern A."/>
            <person name="Hannenhalli S."/>
            <person name="Kravitz S."/>
            <person name="Levy S."/>
            <person name="Mobarry C."/>
            <person name="Reinert K."/>
            <person name="Remington K."/>
            <person name="Abu-Threideh J."/>
            <person name="Beasley E."/>
            <person name="Biddick K."/>
            <person name="Bonazzi V."/>
            <person name="Brandon R."/>
            <person name="Cargill M."/>
            <person name="Chandramouliswaran I."/>
            <person name="Charlab R."/>
            <person name="Chaturvedi K."/>
            <person name="Deng Z."/>
            <person name="Di Francesco V."/>
            <person name="Dunn P."/>
            <person name="Eilbeck K."/>
            <person name="Evangelista C."/>
            <person name="Gabrielian A.E."/>
            <person name="Gan W."/>
            <person name="Ge W."/>
            <person name="Gong F."/>
            <person name="Gu Z."/>
            <person name="Guan P."/>
            <person name="Heiman T.J."/>
            <person name="Higgins M.E."/>
            <person name="Ji R.R."/>
            <person name="Ke Z."/>
            <person name="Ketchum K.A."/>
            <person name="Lai Z."/>
            <person name="Lei Y."/>
            <person name="Li Z."/>
            <person name="Li J."/>
            <person name="Liang Y."/>
            <person name="Lin X."/>
            <person name="Lu F."/>
            <person name="Merkulov G.V."/>
            <person name="Milshina N."/>
            <person name="Moore H.M."/>
            <person name="Naik A.K."/>
            <person name="Narayan V.A."/>
            <person name="Neelam B."/>
            <person name="Nusskern D."/>
            <person name="Rusch D.B."/>
            <person name="Salzberg S."/>
            <person name="Shao W."/>
            <person name="Shue B."/>
            <person name="Sun J."/>
            <person name="Wang Z."/>
            <person name="Wang A."/>
            <person name="Wang X."/>
            <person name="Wang J."/>
            <person name="Wei M."/>
            <person name="Wides R."/>
            <person name="Xiao C."/>
            <person name="Yan C."/>
            <person name="Yao A."/>
            <person name="Ye J."/>
            <person name="Zhan M."/>
            <person name="Zhang W."/>
            <person name="Zhang H."/>
            <person name="Zhao Q."/>
            <person name="Zheng L."/>
            <person name="Zhong F."/>
            <person name="Zhong W."/>
            <person name="Zhu S."/>
            <person name="Zhao S."/>
            <person name="Gilbert D."/>
            <person name="Baumhueter S."/>
            <person name="Spier G."/>
            <person name="Carter C."/>
            <person name="Cravchik A."/>
            <person name="Woodage T."/>
            <person name="Ali F."/>
            <person name="An H."/>
            <person name="Awe A."/>
            <person name="Baldwin D."/>
            <person name="Baden H."/>
            <person name="Barnstead M."/>
            <person name="Barrow I."/>
            <person name="Beeson K."/>
            <person name="Busam D."/>
            <person name="Carver A."/>
            <person name="Center A."/>
            <person name="Cheng M.L."/>
            <person name="Curry L."/>
            <person name="Danaher S."/>
            <person name="Davenport L."/>
            <person name="Desilets R."/>
            <person name="Dietz S."/>
            <person name="Dodson K."/>
            <person name="Doup L."/>
            <person name="Ferriera S."/>
            <person name="Garg N."/>
            <person name="Gluecksmann A."/>
            <person name="Hart B."/>
            <person name="Haynes J."/>
            <person name="Haynes C."/>
            <person name="Heiner C."/>
            <person name="Hladun S."/>
            <person name="Hostin D."/>
            <person name="Houck J."/>
            <person name="Howland T."/>
            <person name="Ibegwam C."/>
            <person name="Johnson J."/>
            <person name="Kalush F."/>
            <person name="Kline L."/>
            <person name="Koduru S."/>
            <person name="Love A."/>
            <person name="Mann F."/>
            <person name="May D."/>
            <person name="McCawley S."/>
            <person name="McIntosh T."/>
            <person name="McMullen I."/>
            <person name="Moy M."/>
            <person name="Moy L."/>
            <person name="Murphy B."/>
            <person name="Nelson K."/>
            <person name="Pfannkoch C."/>
            <person name="Pratts E."/>
            <person name="Puri V."/>
            <person name="Qureshi H."/>
            <person name="Reardon M."/>
            <person name="Rodriguez R."/>
            <person name="Rogers Y.H."/>
            <person name="Romblad D."/>
            <person name="Ruhfel B."/>
            <person name="Scott R."/>
            <person name="Sitter C."/>
            <person name="Smallwood M."/>
            <person name="Stewart E."/>
            <person name="Strong R."/>
            <person name="Suh E."/>
            <person name="Thomas R."/>
            <person name="Tint N.N."/>
            <person name="Tse S."/>
            <person name="Vech C."/>
            <person name="Wang G."/>
            <person name="Wetter J."/>
            <person name="Williams S."/>
            <person name="Williams M."/>
            <person name="Windsor S."/>
            <person name="Winn-Deen E."/>
            <person name="Wolfe K."/>
            <person name="Zaveri J."/>
            <person name="Zaveri K."/>
            <person name="Abril J.F."/>
            <person name="Guigo R."/>
            <person name="Campbell M.J."/>
            <person name="Sjolander K.V."/>
            <person name="Karlak B."/>
            <person name="Kejariwal A."/>
            <person name="Mi H."/>
            <person name="Lazareva B."/>
            <person name="Hatton T."/>
            <person name="Narechania A."/>
            <person name="Diemer K."/>
            <person name="Muruganujan A."/>
            <person name="Guo N."/>
            <person name="Sato S."/>
            <person name="Bafna V."/>
            <person name="Istrail S."/>
            <person name="Lippert R."/>
            <person name="Schwartz R."/>
            <person name="Walenz B."/>
            <person name="Yooseph S."/>
            <person name="Allen D."/>
            <person name="Basu A."/>
            <person name="Baxendale J."/>
            <person name="Blick L."/>
            <person name="Caminha M."/>
            <person name="Carnes-Stine J."/>
            <person name="Caulk P."/>
            <person name="Chiang Y.H."/>
            <person name="Coyne M."/>
            <person name="Dahlke C."/>
            <person name="Mays A."/>
            <person name="Dombroski M."/>
            <person name="Donnelly M."/>
            <person name="Ely D."/>
            <person name="Esparham S."/>
            <person name="Fosler C."/>
            <person name="Gire H."/>
            <person name="Glanowski S."/>
            <person name="Glasser K."/>
            <person name="Glodek A."/>
            <person name="Gorokhov M."/>
            <person name="Graham K."/>
            <person name="Gropman B."/>
            <person name="Harris M."/>
            <person name="Heil J."/>
            <person name="Henderson S."/>
            <person name="Hoover J."/>
            <person name="Jennings D."/>
            <person name="Jordan C."/>
            <person name="Jordan J."/>
            <person name="Kasha J."/>
            <person name="Kagan L."/>
            <person name="Kraft C."/>
            <person name="Levitsky A."/>
            <person name="Lewis M."/>
            <person name="Liu X."/>
            <person name="Lopez J."/>
            <person name="Ma D."/>
            <person name="Majoros W."/>
            <person name="McDaniel J."/>
            <person name="Murphy S."/>
            <person name="Newman M."/>
            <person name="Nguyen T."/>
            <person name="Nguyen N."/>
            <person name="Nodell M."/>
            <person name="Pan S."/>
            <person name="Peck J."/>
            <person name="Peterson M."/>
            <person name="Rowe W."/>
            <person name="Sanders R."/>
            <person name="Scott J."/>
            <person name="Simpson M."/>
            <person name="Smith T."/>
            <person name="Sprague A."/>
            <person name="Stockwell T."/>
            <person name="Turner R."/>
            <person name="Venter E."/>
            <person name="Wang M."/>
            <person name="Wen M."/>
            <person name="Wu D."/>
            <person name="Wu M."/>
            <person name="Xia A."/>
            <person name="Zandieh A."/>
            <person name="Zhu X."/>
        </authorList>
    </citation>
    <scope>NUCLEOTIDE SEQUENCE</scope>
</reference>
<sequence>MQTGLHVKKDFYLLVWPCPHRGPAWLGADWISVPVVTLHGCPELGCVRLTEQWYTGPHTGLPGTSRAILLYMLYVVCLVFRPGHQVQWDSGRSSSGSVLVLAMRVCSDKNKNQKQGHLFPVLLKQVNCQEGRLCLKLFIT</sequence>
<accession>Q96LP1</accession>
<dbReference type="EMBL" id="AK058065">
    <property type="protein sequence ID" value="BAB71647.1"/>
    <property type="molecule type" value="mRNA"/>
</dbReference>
<protein>
    <submittedName>
        <fullName evidence="2">HCG2015768</fullName>
    </submittedName>
    <submittedName>
        <fullName evidence="1">cDNA FLJ25336 fis, clone TST00709</fullName>
    </submittedName>
</protein>
<proteinExistence type="evidence at transcript level"/>
<evidence type="ECO:0000313" key="2">
    <source>
        <dbReference type="EMBL" id="EAW98520.1"/>
    </source>
</evidence>
<evidence type="ECO:0000313" key="1">
    <source>
        <dbReference type="EMBL" id="BAB71647.1"/>
    </source>
</evidence>
<reference evidence="1" key="2">
    <citation type="submission" date="2001-10" db="EMBL/GenBank/DDBJ databases">
        <title>NEDO human cDNA sequencing project.</title>
        <authorList>
            <person name="Ishibashi T."/>
            <person name="Kanehori K."/>
            <person name="Yosida M."/>
            <person name="Watanabe S."/>
            <person name="Ishida S."/>
            <person name="Ono Y."/>
            <person name="Hotuta T."/>
            <person name="Hiraoka S."/>
            <person name="Murakawa K."/>
            <person name="Takiguchi S."/>
            <person name="Kusano J."/>
            <person name="Watanabe M."/>
            <person name="Fujimori K."/>
            <person name="Tanai H."/>
            <person name="Ishida M."/>
            <person name="Yamashita H."/>
            <person name="Chiba Y."/>
            <person name="Suzuki Y."/>
            <person name="Hata H."/>
            <person name="Nakagawa K."/>
            <person name="Mizuno S."/>
            <person name="Morinaga M."/>
            <person name="Kawamura M."/>
            <person name="Sugiyama T."/>
            <person name="Irie R."/>
            <person name="Otsuki T."/>
            <person name="Sato H."/>
            <person name="Nishikawa T."/>
            <person name="Sugiyama A."/>
            <person name="Kawakami B."/>
            <person name="Nagai K."/>
            <person name="Isogai T."/>
            <person name="Sugano S."/>
        </authorList>
    </citation>
    <scope>NUCLEOTIDE SEQUENCE</scope>
    <source>
        <tissue evidence="1">Testis</tissue>
    </source>
</reference>
<dbReference type="EMBL" id="CH471054">
    <property type="protein sequence ID" value="EAW98520.1"/>
    <property type="molecule type" value="Genomic_DNA"/>
</dbReference>
<gene>
    <name evidence="2" type="ORF">hCG_2015768</name>
</gene>
<dbReference type="AlphaFoldDB" id="Q96LP1"/>